<dbReference type="RefSeq" id="WP_013691812.1">
    <property type="nucleotide sequence ID" value="NC_015377.1"/>
</dbReference>
<evidence type="ECO:0000313" key="3">
    <source>
        <dbReference type="Proteomes" id="UP000008316"/>
    </source>
</evidence>
<sequence>MSNDTAHLIKILYCIKLSSARNLSFPNQYDLRIVAASNIFRKISKLQKDYAEIFCDKEQAIRNRMIGIFDGYEVCFIESFDELKSRPNALKVLFSDTPPNADDTDARTIVIVTDTSLPKADGYLHLEDLTPNFLKKRAVDLVSSLSEEEQATLGELRELVGFESEYSDLEAATEIPDGFYNRINIAVLESLRIKVRRNGVSSTFNTRDTEALVNRIIQVRSHIVDTMGVAGVAPAVQMYFSDTSSSLEFYRNRKNYTEVSLRNRGADAKALVEAIKFSDRGLVSDNNPKNAFIAQLEHERLLLDDLIVLNAANNVAPVVKLPLSNNKAFSQVVNLAASDRGDRRKTNALMKQVRDAFSKYLDNWLEYADNSPSLAIKLVSNLPLEWTHHQGLPLMVRHEVSRIPVTPGYVISELLLDSKVVHLSPRSFREVLFISSFADDDPIRDDLKHKLRAIEQNLHRNFPAMVEQLKGRGAIPSDFALSDKLDRLGIRFKWIEVATGDELIEAINANPCAMTVFDLHGSHGIDGGLIHLKEETIYASSLLGKVRISPLVVLSSCDTSPVDKGHDSTVEAFLLAGAKTVISSALPIESDLASTFLARLLIRIQTYLPIALRHRPSIRWSTLVSGMIRRAYYHELVTLLQKKHKFDSEIKTDLLFRIGTKLDPLHRDWVNAVSREITSMLGISADYLNEFVAKNVQFVECMKYFQFGKPELVVLSPDDEY</sequence>
<organism evidence="2 3">
    <name type="scientific">Burkholderia gladioli (strain BSR3)</name>
    <dbReference type="NCBI Taxonomy" id="999541"/>
    <lineage>
        <taxon>Bacteria</taxon>
        <taxon>Pseudomonadati</taxon>
        <taxon>Pseudomonadota</taxon>
        <taxon>Betaproteobacteria</taxon>
        <taxon>Burkholderiales</taxon>
        <taxon>Burkholderiaceae</taxon>
        <taxon>Burkholderia</taxon>
    </lineage>
</organism>
<proteinExistence type="predicted"/>
<evidence type="ECO:0000259" key="1">
    <source>
        <dbReference type="Pfam" id="PF12770"/>
    </source>
</evidence>
<reference evidence="2 3" key="1">
    <citation type="journal article" date="2011" name="J. Bacteriol.">
        <title>Complete genome sequence of Burkholderia gladioli BSR3.</title>
        <authorList>
            <person name="Seo Y.S."/>
            <person name="Lim J."/>
            <person name="Choi B.S."/>
            <person name="Kim H."/>
            <person name="Goo E."/>
            <person name="Lee B."/>
            <person name="Lim J.S."/>
            <person name="Choi I.Y."/>
            <person name="Moon J.S."/>
            <person name="Kim J."/>
            <person name="Hwang I."/>
        </authorList>
    </citation>
    <scope>NUCLEOTIDE SEQUENCE [LARGE SCALE GENOMIC DNA]</scope>
    <source>
        <strain evidence="3">BSR3</strain>
    </source>
</reference>
<keyword evidence="3" id="KW-1185">Reference proteome</keyword>
<dbReference type="eggNOG" id="ENOG502ZB6A">
    <property type="taxonomic scope" value="Bacteria"/>
</dbReference>
<dbReference type="Proteomes" id="UP000008316">
    <property type="component" value="Plasmid bgla_2p"/>
</dbReference>
<dbReference type="Pfam" id="PF12770">
    <property type="entry name" value="CHAT"/>
    <property type="match status" value="1"/>
</dbReference>
<evidence type="ECO:0000313" key="2">
    <source>
        <dbReference type="EMBL" id="AEA65677.1"/>
    </source>
</evidence>
<dbReference type="HOGENOM" id="CLU_021292_1_0_4"/>
<dbReference type="InterPro" id="IPR024983">
    <property type="entry name" value="CHAT_dom"/>
</dbReference>
<feature type="domain" description="CHAT" evidence="1">
    <location>
        <begin position="534"/>
        <end position="605"/>
    </location>
</feature>
<dbReference type="AlphaFoldDB" id="F2LS18"/>
<accession>F2LS18</accession>
<dbReference type="KEGG" id="bgd:bgla_2p0830"/>
<dbReference type="EMBL" id="CP002602">
    <property type="protein sequence ID" value="AEA65677.1"/>
    <property type="molecule type" value="Genomic_DNA"/>
</dbReference>
<geneLocation type="plasmid" evidence="2 3">
    <name>bgla_2p</name>
</geneLocation>
<keyword evidence="2" id="KW-0614">Plasmid</keyword>
<name>F2LS18_BURGS</name>
<gene>
    <name evidence="2" type="ordered locus">bgla_2p0830</name>
</gene>
<protein>
    <recommendedName>
        <fullName evidence="1">CHAT domain-containing protein</fullName>
    </recommendedName>
</protein>